<organism evidence="1 2">
    <name type="scientific">Vibrio phage VH1_2019</name>
    <dbReference type="NCBI Taxonomy" id="2686307"/>
    <lineage>
        <taxon>Viruses</taxon>
        <taxon>Duplodnaviria</taxon>
        <taxon>Heunggongvirae</taxon>
        <taxon>Uroviricota</taxon>
        <taxon>Caudoviricetes</taxon>
        <taxon>Pantevenvirales</taxon>
        <taxon>Straboviridae</taxon>
        <taxon>Schizotequatrovirus</taxon>
        <taxon>Schizotequatrovirus KVP40</taxon>
    </lineage>
</organism>
<dbReference type="EMBL" id="MN794232">
    <property type="protein sequence ID" value="QHJ74209.1"/>
    <property type="molecule type" value="Genomic_DNA"/>
</dbReference>
<sequence length="132" mass="16075">MNFQSFMYKWKRFSFDFNNYAIEKQRGLVGTVDFVMKKHFTHRVYDRFCAAEFSTLRRMLYHTVNKHLGEVLFWYYSTDKRELAIKRDDIFIIMQRGITGCILITTVYRNEHKQNSDKFFLIDISRKQNEAD</sequence>
<gene>
    <name evidence="1" type="ORF">VH12019_00290</name>
</gene>
<evidence type="ECO:0000313" key="2">
    <source>
        <dbReference type="Proteomes" id="UP000464957"/>
    </source>
</evidence>
<reference evidence="1 2" key="1">
    <citation type="submission" date="2019-12" db="EMBL/GenBank/DDBJ databases">
        <authorList>
            <person name="Harris M."/>
            <person name="Ho T.C."/>
            <person name="Fruchtman H."/>
            <person name="Garin M."/>
            <person name="Kubatin V."/>
            <person name="Lu T."/>
            <person name="Xue L."/>
            <person name="Marr M.T."/>
        </authorList>
    </citation>
    <scope>NUCLEOTIDE SEQUENCE [LARGE SCALE GENOMIC DNA]</scope>
</reference>
<proteinExistence type="predicted"/>
<evidence type="ECO:0000313" key="1">
    <source>
        <dbReference type="EMBL" id="QHJ74209.1"/>
    </source>
</evidence>
<dbReference type="Proteomes" id="UP000464957">
    <property type="component" value="Segment"/>
</dbReference>
<accession>A0A6B9SSS9</accession>
<name>A0A6B9SSS9_9CAUD</name>
<protein>
    <submittedName>
        <fullName evidence="1">Uncharacterized protein</fullName>
    </submittedName>
</protein>